<protein>
    <submittedName>
        <fullName evidence="1">Uncharacterized protein</fullName>
    </submittedName>
</protein>
<dbReference type="EMBL" id="PVMZ01000020">
    <property type="protein sequence ID" value="PRX16228.1"/>
    <property type="molecule type" value="Genomic_DNA"/>
</dbReference>
<dbReference type="Proteomes" id="UP000239415">
    <property type="component" value="Unassembled WGS sequence"/>
</dbReference>
<name>A0A2T0K0C8_9ACTN</name>
<accession>A0A2T0K0C8</accession>
<gene>
    <name evidence="1" type="ORF">CLV67_12042</name>
</gene>
<organism evidence="1 2">
    <name type="scientific">Actinoplanes italicus</name>
    <dbReference type="NCBI Taxonomy" id="113567"/>
    <lineage>
        <taxon>Bacteria</taxon>
        <taxon>Bacillati</taxon>
        <taxon>Actinomycetota</taxon>
        <taxon>Actinomycetes</taxon>
        <taxon>Micromonosporales</taxon>
        <taxon>Micromonosporaceae</taxon>
        <taxon>Actinoplanes</taxon>
    </lineage>
</organism>
<sequence>MTPRWRRLAVFPLVAALLAGCVRFVPLQVGDDPCAEREGAEATAPERIAIEPDEFQARHVGHTADGRQFFLTTPFEPGAREFVALYLFRADGSFAEARIDAFTDGEQAAADRAHRDRLRELGEVTHDRISVAPFSVERFGTTFGLISAPPETEDDVWWVTAEPGDYMAFSPPWDCGIYDT</sequence>
<dbReference type="RefSeq" id="WP_203737527.1">
    <property type="nucleotide sequence ID" value="NZ_BOMO01000132.1"/>
</dbReference>
<dbReference type="AlphaFoldDB" id="A0A2T0K0C8"/>
<comment type="caution">
    <text evidence="1">The sequence shown here is derived from an EMBL/GenBank/DDBJ whole genome shotgun (WGS) entry which is preliminary data.</text>
</comment>
<evidence type="ECO:0000313" key="1">
    <source>
        <dbReference type="EMBL" id="PRX16228.1"/>
    </source>
</evidence>
<dbReference type="PROSITE" id="PS51257">
    <property type="entry name" value="PROKAR_LIPOPROTEIN"/>
    <property type="match status" value="1"/>
</dbReference>
<reference evidence="1 2" key="1">
    <citation type="submission" date="2018-03" db="EMBL/GenBank/DDBJ databases">
        <title>Genomic Encyclopedia of Archaeal and Bacterial Type Strains, Phase II (KMG-II): from individual species to whole genera.</title>
        <authorList>
            <person name="Goeker M."/>
        </authorList>
    </citation>
    <scope>NUCLEOTIDE SEQUENCE [LARGE SCALE GENOMIC DNA]</scope>
    <source>
        <strain evidence="1 2">DSM 43146</strain>
    </source>
</reference>
<proteinExistence type="predicted"/>
<keyword evidence="2" id="KW-1185">Reference proteome</keyword>
<evidence type="ECO:0000313" key="2">
    <source>
        <dbReference type="Proteomes" id="UP000239415"/>
    </source>
</evidence>